<dbReference type="EMBL" id="SRLO01000683">
    <property type="protein sequence ID" value="TNN48745.1"/>
    <property type="molecule type" value="Genomic_DNA"/>
</dbReference>
<keyword evidence="2" id="KW-1185">Reference proteome</keyword>
<gene>
    <name evidence="1" type="ORF">EYF80_041049</name>
</gene>
<comment type="caution">
    <text evidence="1">The sequence shown here is derived from an EMBL/GenBank/DDBJ whole genome shotgun (WGS) entry which is preliminary data.</text>
</comment>
<evidence type="ECO:0000313" key="2">
    <source>
        <dbReference type="Proteomes" id="UP000314294"/>
    </source>
</evidence>
<reference evidence="1 2" key="1">
    <citation type="submission" date="2019-03" db="EMBL/GenBank/DDBJ databases">
        <title>First draft genome of Liparis tanakae, snailfish: a comprehensive survey of snailfish specific genes.</title>
        <authorList>
            <person name="Kim W."/>
            <person name="Song I."/>
            <person name="Jeong J.-H."/>
            <person name="Kim D."/>
            <person name="Kim S."/>
            <person name="Ryu S."/>
            <person name="Song J.Y."/>
            <person name="Lee S.K."/>
        </authorList>
    </citation>
    <scope>NUCLEOTIDE SEQUENCE [LARGE SCALE GENOMIC DNA]</scope>
    <source>
        <tissue evidence="1">Muscle</tissue>
    </source>
</reference>
<organism evidence="1 2">
    <name type="scientific">Liparis tanakae</name>
    <name type="common">Tanaka's snailfish</name>
    <dbReference type="NCBI Taxonomy" id="230148"/>
    <lineage>
        <taxon>Eukaryota</taxon>
        <taxon>Metazoa</taxon>
        <taxon>Chordata</taxon>
        <taxon>Craniata</taxon>
        <taxon>Vertebrata</taxon>
        <taxon>Euteleostomi</taxon>
        <taxon>Actinopterygii</taxon>
        <taxon>Neopterygii</taxon>
        <taxon>Teleostei</taxon>
        <taxon>Neoteleostei</taxon>
        <taxon>Acanthomorphata</taxon>
        <taxon>Eupercaria</taxon>
        <taxon>Perciformes</taxon>
        <taxon>Cottioidei</taxon>
        <taxon>Cottales</taxon>
        <taxon>Liparidae</taxon>
        <taxon>Liparis</taxon>
    </lineage>
</organism>
<protein>
    <submittedName>
        <fullName evidence="1">Uncharacterized protein</fullName>
    </submittedName>
</protein>
<name>A0A4Z2G6M7_9TELE</name>
<dbReference type="OrthoDB" id="10497681at2759"/>
<proteinExistence type="predicted"/>
<dbReference type="AlphaFoldDB" id="A0A4Z2G6M7"/>
<sequence length="69" mass="8185">MALMEMAWPQNKYAMPVSLTVEQHMKTMMNEPRTPPTPTIQVIRRKRITPKMFWMHGRYTPIRVPSWGA</sequence>
<dbReference type="Proteomes" id="UP000314294">
    <property type="component" value="Unassembled WGS sequence"/>
</dbReference>
<evidence type="ECO:0000313" key="1">
    <source>
        <dbReference type="EMBL" id="TNN48745.1"/>
    </source>
</evidence>
<accession>A0A4Z2G6M7</accession>